<protein>
    <submittedName>
        <fullName evidence="2">Uncharacterized protein</fullName>
    </submittedName>
</protein>
<organism evidence="2 3">
    <name type="scientific">Streblomastix strix</name>
    <dbReference type="NCBI Taxonomy" id="222440"/>
    <lineage>
        <taxon>Eukaryota</taxon>
        <taxon>Metamonada</taxon>
        <taxon>Preaxostyla</taxon>
        <taxon>Oxymonadida</taxon>
        <taxon>Streblomastigidae</taxon>
        <taxon>Streblomastix</taxon>
    </lineage>
</organism>
<evidence type="ECO:0000313" key="2">
    <source>
        <dbReference type="EMBL" id="KAA6394458.1"/>
    </source>
</evidence>
<proteinExistence type="predicted"/>
<dbReference type="EMBL" id="SNRW01001939">
    <property type="protein sequence ID" value="KAA6394458.1"/>
    <property type="molecule type" value="Genomic_DNA"/>
</dbReference>
<sequence length="168" mass="18688">MTQVCGQNAQALFTYLRNGAGLNMTLSQPLTDDRDANFSDTNVFARDREITVTDADAGPALRTPPMQEIQYFIMRFMELLNGRNACAIDFLGESNRTCADTGIQGANFASSRGNKTHKSTTEPSPEHRREQPSGQKHSELVILNPDAVQAYNTFDSTNTRREHESDID</sequence>
<feature type="compositionally biased region" description="Basic and acidic residues" evidence="1">
    <location>
        <begin position="124"/>
        <end position="139"/>
    </location>
</feature>
<dbReference type="Proteomes" id="UP000324800">
    <property type="component" value="Unassembled WGS sequence"/>
</dbReference>
<accession>A0A5J4WI09</accession>
<dbReference type="AlphaFoldDB" id="A0A5J4WI09"/>
<name>A0A5J4WI09_9EUKA</name>
<comment type="caution">
    <text evidence="2">The sequence shown here is derived from an EMBL/GenBank/DDBJ whole genome shotgun (WGS) entry which is preliminary data.</text>
</comment>
<gene>
    <name evidence="2" type="ORF">EZS28_010011</name>
</gene>
<evidence type="ECO:0000313" key="3">
    <source>
        <dbReference type="Proteomes" id="UP000324800"/>
    </source>
</evidence>
<reference evidence="2 3" key="1">
    <citation type="submission" date="2019-03" db="EMBL/GenBank/DDBJ databases">
        <title>Single cell metagenomics reveals metabolic interactions within the superorganism composed of flagellate Streblomastix strix and complex community of Bacteroidetes bacteria on its surface.</title>
        <authorList>
            <person name="Treitli S.C."/>
            <person name="Kolisko M."/>
            <person name="Husnik F."/>
            <person name="Keeling P."/>
            <person name="Hampl V."/>
        </authorList>
    </citation>
    <scope>NUCLEOTIDE SEQUENCE [LARGE SCALE GENOMIC DNA]</scope>
    <source>
        <strain evidence="2">ST1C</strain>
    </source>
</reference>
<feature type="region of interest" description="Disordered" evidence="1">
    <location>
        <begin position="106"/>
        <end position="142"/>
    </location>
</feature>
<evidence type="ECO:0000256" key="1">
    <source>
        <dbReference type="SAM" id="MobiDB-lite"/>
    </source>
</evidence>